<sequence>MQAHSFTCRWEETRPTACLLIEEVGLKISVAAGQFPISFAITENVLYILSMLEQVEPDDLLVLPEGAISGYNEDSRFLEQIDRRLLADAIERIAEVVKRKQVHLIAGSCLEEEGEWYNAGLYFSPRGERALYRKVNLATGERGHFVAGADLPIFPLHFAEGSVNVGMQLCREIRFPEQWQCLAQRGAELFVYITNAANPEVKPDVWRSHLVSRAAENQRFVLAANTAHFVQHCPSMIIAPDGEVLAEVTGEETRLLRATLDLAQTGNWYLSQCRRDVVSMYYKGELVRTSIRSV</sequence>
<dbReference type="InParanoid" id="D6TL02"/>
<dbReference type="eggNOG" id="COG0388">
    <property type="taxonomic scope" value="Bacteria"/>
</dbReference>
<keyword evidence="4" id="KW-1185">Reference proteome</keyword>
<dbReference type="Proteomes" id="UP000004508">
    <property type="component" value="Unassembled WGS sequence"/>
</dbReference>
<comment type="similarity">
    <text evidence="1">Belongs to the carbon-nitrogen hydrolase superfamily. NIT1/NIT2 family.</text>
</comment>
<gene>
    <name evidence="3" type="ORF">Krac_7751</name>
</gene>
<evidence type="ECO:0000259" key="2">
    <source>
        <dbReference type="PROSITE" id="PS50263"/>
    </source>
</evidence>
<dbReference type="FunCoup" id="D6TL02">
    <property type="interactions" value="569"/>
</dbReference>
<dbReference type="EMBL" id="ADVG01000002">
    <property type="protein sequence ID" value="EFH86452.1"/>
    <property type="molecule type" value="Genomic_DNA"/>
</dbReference>
<dbReference type="GO" id="GO:0016746">
    <property type="term" value="F:acyltransferase activity"/>
    <property type="evidence" value="ECO:0007669"/>
    <property type="project" value="UniProtKB-KW"/>
</dbReference>
<dbReference type="PANTHER" id="PTHR23088:SF27">
    <property type="entry name" value="DEAMINATED GLUTATHIONE AMIDASE"/>
    <property type="match status" value="1"/>
</dbReference>
<dbReference type="STRING" id="485913.Krac_7751"/>
<protein>
    <submittedName>
        <fullName evidence="3">Nitrilase/cyanide hydratase and apolipoprotein N-acyltransferase</fullName>
    </submittedName>
</protein>
<feature type="domain" description="CN hydrolase" evidence="2">
    <location>
        <begin position="28"/>
        <end position="262"/>
    </location>
</feature>
<proteinExistence type="inferred from homology"/>
<dbReference type="RefSeq" id="WP_007910773.1">
    <property type="nucleotide sequence ID" value="NZ_ADVG01000002.1"/>
</dbReference>
<keyword evidence="3" id="KW-0012">Acyltransferase</keyword>
<keyword evidence="3" id="KW-0449">Lipoprotein</keyword>
<accession>D6TL02</accession>
<dbReference type="PANTHER" id="PTHR23088">
    <property type="entry name" value="NITRILASE-RELATED"/>
    <property type="match status" value="1"/>
</dbReference>
<dbReference type="InterPro" id="IPR003010">
    <property type="entry name" value="C-N_Hydrolase"/>
</dbReference>
<dbReference type="AlphaFoldDB" id="D6TL02"/>
<keyword evidence="3" id="KW-0808">Transferase</keyword>
<name>D6TL02_KTERA</name>
<evidence type="ECO:0000313" key="4">
    <source>
        <dbReference type="Proteomes" id="UP000004508"/>
    </source>
</evidence>
<organism evidence="3 4">
    <name type="scientific">Ktedonobacter racemifer DSM 44963</name>
    <dbReference type="NCBI Taxonomy" id="485913"/>
    <lineage>
        <taxon>Bacteria</taxon>
        <taxon>Bacillati</taxon>
        <taxon>Chloroflexota</taxon>
        <taxon>Ktedonobacteria</taxon>
        <taxon>Ktedonobacterales</taxon>
        <taxon>Ktedonobacteraceae</taxon>
        <taxon>Ktedonobacter</taxon>
    </lineage>
</organism>
<dbReference type="Gene3D" id="3.60.110.10">
    <property type="entry name" value="Carbon-nitrogen hydrolase"/>
    <property type="match status" value="1"/>
</dbReference>
<evidence type="ECO:0000256" key="1">
    <source>
        <dbReference type="ARBA" id="ARBA00010613"/>
    </source>
</evidence>
<dbReference type="CDD" id="cd07197">
    <property type="entry name" value="nitrilase"/>
    <property type="match status" value="1"/>
</dbReference>
<dbReference type="SUPFAM" id="SSF56317">
    <property type="entry name" value="Carbon-nitrogen hydrolase"/>
    <property type="match status" value="1"/>
</dbReference>
<evidence type="ECO:0000313" key="3">
    <source>
        <dbReference type="EMBL" id="EFH86452.1"/>
    </source>
</evidence>
<reference evidence="3 4" key="1">
    <citation type="journal article" date="2011" name="Stand. Genomic Sci.">
        <title>Non-contiguous finished genome sequence and contextual data of the filamentous soil bacterium Ktedonobacter racemifer type strain (SOSP1-21).</title>
        <authorList>
            <person name="Chang Y.J."/>
            <person name="Land M."/>
            <person name="Hauser L."/>
            <person name="Chertkov O."/>
            <person name="Del Rio T.G."/>
            <person name="Nolan M."/>
            <person name="Copeland A."/>
            <person name="Tice H."/>
            <person name="Cheng J.F."/>
            <person name="Lucas S."/>
            <person name="Han C."/>
            <person name="Goodwin L."/>
            <person name="Pitluck S."/>
            <person name="Ivanova N."/>
            <person name="Ovchinikova G."/>
            <person name="Pati A."/>
            <person name="Chen A."/>
            <person name="Palaniappan K."/>
            <person name="Mavromatis K."/>
            <person name="Liolios K."/>
            <person name="Brettin T."/>
            <person name="Fiebig A."/>
            <person name="Rohde M."/>
            <person name="Abt B."/>
            <person name="Goker M."/>
            <person name="Detter J.C."/>
            <person name="Woyke T."/>
            <person name="Bristow J."/>
            <person name="Eisen J.A."/>
            <person name="Markowitz V."/>
            <person name="Hugenholtz P."/>
            <person name="Kyrpides N.C."/>
            <person name="Klenk H.P."/>
            <person name="Lapidus A."/>
        </authorList>
    </citation>
    <scope>NUCLEOTIDE SEQUENCE [LARGE SCALE GENOMIC DNA]</scope>
    <source>
        <strain evidence="4">DSM 44963</strain>
    </source>
</reference>
<dbReference type="Pfam" id="PF00795">
    <property type="entry name" value="CN_hydrolase"/>
    <property type="match status" value="1"/>
</dbReference>
<dbReference type="PROSITE" id="PS50263">
    <property type="entry name" value="CN_HYDROLASE"/>
    <property type="match status" value="1"/>
</dbReference>
<dbReference type="InterPro" id="IPR036526">
    <property type="entry name" value="C-N_Hydrolase_sf"/>
</dbReference>
<comment type="caution">
    <text evidence="3">The sequence shown here is derived from an EMBL/GenBank/DDBJ whole genome shotgun (WGS) entry which is preliminary data.</text>
</comment>